<accession>A0A177CQ96</accession>
<feature type="compositionally biased region" description="Basic residues" evidence="1">
    <location>
        <begin position="19"/>
        <end position="35"/>
    </location>
</feature>
<dbReference type="AlphaFoldDB" id="A0A177CQ96"/>
<sequence length="157" mass="18760">MKLTSRANALTTVIERPSHLNRKRERTHSRRRQCSHRLDPYNPQLALRLRRVHHNMDTVELQQGPQAPRLHMDNLIHRYRRLRMGKDKRKATGPKRSQYNIHTPSRRNSTTPMDRRPLRLHRAGERTQAKDNIHTIKDLHQVQTRLLAPQDHIVRQI</sequence>
<dbReference type="GeneID" id="28769802"/>
<organism evidence="2 3">
    <name type="scientific">Paraphaeosphaeria sporulosa</name>
    <dbReference type="NCBI Taxonomy" id="1460663"/>
    <lineage>
        <taxon>Eukaryota</taxon>
        <taxon>Fungi</taxon>
        <taxon>Dikarya</taxon>
        <taxon>Ascomycota</taxon>
        <taxon>Pezizomycotina</taxon>
        <taxon>Dothideomycetes</taxon>
        <taxon>Pleosporomycetidae</taxon>
        <taxon>Pleosporales</taxon>
        <taxon>Massarineae</taxon>
        <taxon>Didymosphaeriaceae</taxon>
        <taxon>Paraphaeosphaeria</taxon>
    </lineage>
</organism>
<feature type="region of interest" description="Disordered" evidence="1">
    <location>
        <begin position="19"/>
        <end position="40"/>
    </location>
</feature>
<proteinExistence type="predicted"/>
<keyword evidence="3" id="KW-1185">Reference proteome</keyword>
<dbReference type="RefSeq" id="XP_018040060.1">
    <property type="nucleotide sequence ID" value="XM_018186316.1"/>
</dbReference>
<reference evidence="2 3" key="1">
    <citation type="submission" date="2016-05" db="EMBL/GenBank/DDBJ databases">
        <title>Comparative analysis of secretome profiles of manganese(II)-oxidizing ascomycete fungi.</title>
        <authorList>
            <consortium name="DOE Joint Genome Institute"/>
            <person name="Zeiner C.A."/>
            <person name="Purvine S.O."/>
            <person name="Zink E.M."/>
            <person name="Wu S."/>
            <person name="Pasa-Tolic L."/>
            <person name="Chaput D.L."/>
            <person name="Haridas S."/>
            <person name="Grigoriev I.V."/>
            <person name="Santelli C.M."/>
            <person name="Hansel C.M."/>
        </authorList>
    </citation>
    <scope>NUCLEOTIDE SEQUENCE [LARGE SCALE GENOMIC DNA]</scope>
    <source>
        <strain evidence="2 3">AP3s5-JAC2a</strain>
    </source>
</reference>
<evidence type="ECO:0000256" key="1">
    <source>
        <dbReference type="SAM" id="MobiDB-lite"/>
    </source>
</evidence>
<evidence type="ECO:0000313" key="3">
    <source>
        <dbReference type="Proteomes" id="UP000077069"/>
    </source>
</evidence>
<name>A0A177CQ96_9PLEO</name>
<feature type="region of interest" description="Disordered" evidence="1">
    <location>
        <begin position="86"/>
        <end position="114"/>
    </location>
</feature>
<feature type="compositionally biased region" description="Polar residues" evidence="1">
    <location>
        <begin position="95"/>
        <end position="112"/>
    </location>
</feature>
<dbReference type="Proteomes" id="UP000077069">
    <property type="component" value="Unassembled WGS sequence"/>
</dbReference>
<evidence type="ECO:0000313" key="2">
    <source>
        <dbReference type="EMBL" id="OAG09695.1"/>
    </source>
</evidence>
<dbReference type="EMBL" id="KV441549">
    <property type="protein sequence ID" value="OAG09695.1"/>
    <property type="molecule type" value="Genomic_DNA"/>
</dbReference>
<protein>
    <submittedName>
        <fullName evidence="2">Uncharacterized protein</fullName>
    </submittedName>
</protein>
<dbReference type="InParanoid" id="A0A177CQ96"/>
<gene>
    <name evidence="2" type="ORF">CC84DRAFT_451051</name>
</gene>